<dbReference type="Proteomes" id="UP000075243">
    <property type="component" value="Unassembled WGS sequence"/>
</dbReference>
<dbReference type="AlphaFoldDB" id="A0A151S803"/>
<name>A0A151S803_CAJCA</name>
<dbReference type="EMBL" id="KQ483446">
    <property type="protein sequence ID" value="KYP50946.1"/>
    <property type="molecule type" value="Genomic_DNA"/>
</dbReference>
<gene>
    <name evidence="1" type="ORF">KK1_027306</name>
</gene>
<protein>
    <recommendedName>
        <fullName evidence="3">DDE Tnp4 domain-containing protein</fullName>
    </recommendedName>
</protein>
<reference evidence="1" key="1">
    <citation type="journal article" date="2012" name="Nat. Biotechnol.">
        <title>Draft genome sequence of pigeonpea (Cajanus cajan), an orphan legume crop of resource-poor farmers.</title>
        <authorList>
            <person name="Varshney R.K."/>
            <person name="Chen W."/>
            <person name="Li Y."/>
            <person name="Bharti A.K."/>
            <person name="Saxena R.K."/>
            <person name="Schlueter J.A."/>
            <person name="Donoghue M.T."/>
            <person name="Azam S."/>
            <person name="Fan G."/>
            <person name="Whaley A.M."/>
            <person name="Farmer A.D."/>
            <person name="Sheridan J."/>
            <person name="Iwata A."/>
            <person name="Tuteja R."/>
            <person name="Penmetsa R.V."/>
            <person name="Wu W."/>
            <person name="Upadhyaya H.D."/>
            <person name="Yang S.P."/>
            <person name="Shah T."/>
            <person name="Saxena K.B."/>
            <person name="Michael T."/>
            <person name="McCombie W.R."/>
            <person name="Yang B."/>
            <person name="Zhang G."/>
            <person name="Yang H."/>
            <person name="Wang J."/>
            <person name="Spillane C."/>
            <person name="Cook D.R."/>
            <person name="May G.D."/>
            <person name="Xu X."/>
            <person name="Jackson S.A."/>
        </authorList>
    </citation>
    <scope>NUCLEOTIDE SEQUENCE [LARGE SCALE GENOMIC DNA]</scope>
</reference>
<evidence type="ECO:0000313" key="1">
    <source>
        <dbReference type="EMBL" id="KYP50946.1"/>
    </source>
</evidence>
<evidence type="ECO:0000313" key="2">
    <source>
        <dbReference type="Proteomes" id="UP000075243"/>
    </source>
</evidence>
<proteinExistence type="predicted"/>
<evidence type="ECO:0008006" key="3">
    <source>
        <dbReference type="Google" id="ProtNLM"/>
    </source>
</evidence>
<organism evidence="1 2">
    <name type="scientific">Cajanus cajan</name>
    <name type="common">Pigeon pea</name>
    <name type="synonym">Cajanus indicus</name>
    <dbReference type="NCBI Taxonomy" id="3821"/>
    <lineage>
        <taxon>Eukaryota</taxon>
        <taxon>Viridiplantae</taxon>
        <taxon>Streptophyta</taxon>
        <taxon>Embryophyta</taxon>
        <taxon>Tracheophyta</taxon>
        <taxon>Spermatophyta</taxon>
        <taxon>Magnoliopsida</taxon>
        <taxon>eudicotyledons</taxon>
        <taxon>Gunneridae</taxon>
        <taxon>Pentapetalae</taxon>
        <taxon>rosids</taxon>
        <taxon>fabids</taxon>
        <taxon>Fabales</taxon>
        <taxon>Fabaceae</taxon>
        <taxon>Papilionoideae</taxon>
        <taxon>50 kb inversion clade</taxon>
        <taxon>NPAAA clade</taxon>
        <taxon>indigoferoid/millettioid clade</taxon>
        <taxon>Phaseoleae</taxon>
        <taxon>Cajanus</taxon>
    </lineage>
</organism>
<accession>A0A151S803</accession>
<keyword evidence="2" id="KW-1185">Reference proteome</keyword>
<sequence length="75" mass="8855">MINRIFGILKSHFTVLKLASPFLFNRQVELVLTYVALHIFLCKECRFDEFLIESVDESSFSVLLVNKDYNFEHII</sequence>
<dbReference type="Gramene" id="C.cajan_26344.t">
    <property type="protein sequence ID" value="C.cajan_26344.t.cds1"/>
    <property type="gene ID" value="C.cajan_26344"/>
</dbReference>